<sequence length="77" mass="8458">MTPSEAVGNPCINICRMDQNNKSCKGCWRTPIEIGLWDQMNDLQKADLAELLECRRSAKVPQAGAPCAPLLENGLTK</sequence>
<reference evidence="1 2" key="1">
    <citation type="submission" date="2019-09" db="EMBL/GenBank/DDBJ databases">
        <title>Paraburkholderia podalyriae sp. nov., A South African Podalyria-associated rhizobium.</title>
        <authorList>
            <person name="Mavima L."/>
            <person name="Beukes C.W."/>
            <person name="Palmer M."/>
            <person name="De Meyer S.E."/>
            <person name="James E.K."/>
            <person name="Maluk M."/>
            <person name="Avontuur J.R."/>
            <person name="Chan W.Y."/>
            <person name="Venter S.N."/>
            <person name="Steenkamp E.T."/>
        </authorList>
    </citation>
    <scope>NUCLEOTIDE SEQUENCE [LARGE SCALE GENOMIC DNA]</scope>
    <source>
        <strain evidence="1 2">WC7.3b</strain>
    </source>
</reference>
<comment type="caution">
    <text evidence="1">The sequence shown here is derived from an EMBL/GenBank/DDBJ whole genome shotgun (WGS) entry which is preliminary data.</text>
</comment>
<gene>
    <name evidence="1" type="ORF">F6X42_38235</name>
</gene>
<keyword evidence="2" id="KW-1185">Reference proteome</keyword>
<proteinExistence type="predicted"/>
<dbReference type="Pfam" id="PF06945">
    <property type="entry name" value="DUF1289"/>
    <property type="match status" value="1"/>
</dbReference>
<dbReference type="PANTHER" id="PTHR35175">
    <property type="entry name" value="DUF1289 DOMAIN-CONTAINING PROTEIN"/>
    <property type="match status" value="1"/>
</dbReference>
<accession>A0ABR7Q0M3</accession>
<evidence type="ECO:0000313" key="2">
    <source>
        <dbReference type="Proteomes" id="UP000736373"/>
    </source>
</evidence>
<evidence type="ECO:0000313" key="1">
    <source>
        <dbReference type="EMBL" id="MBC8752082.1"/>
    </source>
</evidence>
<organism evidence="1 2">
    <name type="scientific">Paraburkholderia podalyriae</name>
    <dbReference type="NCBI Taxonomy" id="1938811"/>
    <lineage>
        <taxon>Bacteria</taxon>
        <taxon>Pseudomonadati</taxon>
        <taxon>Pseudomonadota</taxon>
        <taxon>Betaproteobacteria</taxon>
        <taxon>Burkholderiales</taxon>
        <taxon>Burkholderiaceae</taxon>
        <taxon>Paraburkholderia</taxon>
    </lineage>
</organism>
<protein>
    <submittedName>
        <fullName evidence="1">DUF1289 domain-containing protein</fullName>
    </submittedName>
</protein>
<dbReference type="Proteomes" id="UP000736373">
    <property type="component" value="Unassembled WGS sequence"/>
</dbReference>
<dbReference type="InterPro" id="IPR010710">
    <property type="entry name" value="DUF1289"/>
</dbReference>
<dbReference type="PANTHER" id="PTHR35175:SF2">
    <property type="entry name" value="DUF1289 DOMAIN-CONTAINING PROTEIN"/>
    <property type="match status" value="1"/>
</dbReference>
<dbReference type="EMBL" id="VZQQ01000080">
    <property type="protein sequence ID" value="MBC8752082.1"/>
    <property type="molecule type" value="Genomic_DNA"/>
</dbReference>
<name>A0ABR7Q0M3_9BURK</name>